<reference evidence="2" key="1">
    <citation type="submission" date="2023-01" db="EMBL/GenBank/DDBJ databases">
        <title>Genome assembly of the deep-sea coral Lophelia pertusa.</title>
        <authorList>
            <person name="Herrera S."/>
            <person name="Cordes E."/>
        </authorList>
    </citation>
    <scope>NUCLEOTIDE SEQUENCE</scope>
    <source>
        <strain evidence="2">USNM1676648</strain>
        <tissue evidence="2">Polyp</tissue>
    </source>
</reference>
<comment type="caution">
    <text evidence="2">The sequence shown here is derived from an EMBL/GenBank/DDBJ whole genome shotgun (WGS) entry which is preliminary data.</text>
</comment>
<keyword evidence="1" id="KW-0812">Transmembrane</keyword>
<comment type="caution">
    <text evidence="1">Lacks conserved residue(s) required for the propagation of feature annotation.</text>
</comment>
<keyword evidence="1" id="KW-1133">Transmembrane helix</keyword>
<dbReference type="InterPro" id="IPR039797">
    <property type="entry name" value="Pecanex"/>
</dbReference>
<comment type="subcellular location">
    <subcellularLocation>
        <location evidence="1">Membrane</location>
        <topology evidence="1">Multi-pass membrane protein</topology>
    </subcellularLocation>
</comment>
<evidence type="ECO:0000256" key="1">
    <source>
        <dbReference type="RuleBase" id="RU367089"/>
    </source>
</evidence>
<name>A0A9X0CDU3_9CNID</name>
<gene>
    <name evidence="2" type="ORF">OS493_038806</name>
</gene>
<dbReference type="PANTHER" id="PTHR12372">
    <property type="entry name" value="PECANEX"/>
    <property type="match status" value="1"/>
</dbReference>
<dbReference type="OrthoDB" id="10037631at2759"/>
<dbReference type="Proteomes" id="UP001163046">
    <property type="component" value="Unassembled WGS sequence"/>
</dbReference>
<evidence type="ECO:0000313" key="2">
    <source>
        <dbReference type="EMBL" id="KAJ7315268.1"/>
    </source>
</evidence>
<keyword evidence="3" id="KW-1185">Reference proteome</keyword>
<dbReference type="AlphaFoldDB" id="A0A9X0CDU3"/>
<evidence type="ECO:0000313" key="3">
    <source>
        <dbReference type="Proteomes" id="UP001163046"/>
    </source>
</evidence>
<dbReference type="EMBL" id="MU827899">
    <property type="protein sequence ID" value="KAJ7315268.1"/>
    <property type="molecule type" value="Genomic_DNA"/>
</dbReference>
<organism evidence="2 3">
    <name type="scientific">Desmophyllum pertusum</name>
    <dbReference type="NCBI Taxonomy" id="174260"/>
    <lineage>
        <taxon>Eukaryota</taxon>
        <taxon>Metazoa</taxon>
        <taxon>Cnidaria</taxon>
        <taxon>Anthozoa</taxon>
        <taxon>Hexacorallia</taxon>
        <taxon>Scleractinia</taxon>
        <taxon>Caryophylliina</taxon>
        <taxon>Caryophylliidae</taxon>
        <taxon>Desmophyllum</taxon>
    </lineage>
</organism>
<protein>
    <recommendedName>
        <fullName evidence="1">Pecanex-like protein</fullName>
    </recommendedName>
</protein>
<sequence length="488" mass="55271">MVQKEDSMYCFLCSNGLLVAISYHLSRSASDPTVLGWIISADVHNVGQFSKKPLAKKLPYVSYVLYAVAGLLGIINHYLWPQLHKPLPWLCFARPFLRSREFNQYEVKAAAKIMAYEWIHVWLNFIERNIIYPAVFLSALTSNASKLVLNFGPGGPAVICIMGLKLLRSSFSDSSRQHLVLLWTVLFFHFDYGHSSETFVDYFFMSILMNKLYELILKVRFVVTYIAPWQITWGSAFHAFAQPFSVPPLVSSVLSAPLNPFLGSAIFITSYVRPVKFWEKDYNTSRVDHSNTRLSSQLDRNPGSDDNNLNSIVYEHLTRSLQHSLCGDLMMGRWGPFSTGDCFVLASDYLNALVHIIEVGNGLVTFQVRGLEFRGTYCHSSEKLKPSPRESKMMMVSCCCCEPGHLPNMLSLNAAFFQRWLAWEVSATKYIIEGYSISDNSAASMLHVFDLRKILVTLLCEGEARKLVGLKRCKQGTFSCNVFLAMLL</sequence>
<keyword evidence="1" id="KW-0472">Membrane</keyword>
<accession>A0A9X0CDU3</accession>
<dbReference type="PANTHER" id="PTHR12372:SF7">
    <property type="entry name" value="PROTEIN PECANEX"/>
    <property type="match status" value="1"/>
</dbReference>
<feature type="transmembrane region" description="Helical" evidence="1">
    <location>
        <begin position="60"/>
        <end position="80"/>
    </location>
</feature>
<dbReference type="GO" id="GO:0016020">
    <property type="term" value="C:membrane"/>
    <property type="evidence" value="ECO:0007669"/>
    <property type="project" value="UniProtKB-SubCell"/>
</dbReference>
<proteinExistence type="inferred from homology"/>
<comment type="similarity">
    <text evidence="1">Belongs to the pecanex family.</text>
</comment>